<feature type="region of interest" description="Disordered" evidence="1">
    <location>
        <begin position="1"/>
        <end position="37"/>
    </location>
</feature>
<dbReference type="EMBL" id="ML991814">
    <property type="protein sequence ID" value="KAF2232538.1"/>
    <property type="molecule type" value="Genomic_DNA"/>
</dbReference>
<sequence>MDRGQNSSESPLKDEAAKPRCQANDEVSPATQISGVSEKIQNFAGYTQSAVEKTEHAAESSYEAAEKAREAANEVNEAARLVSRDANSKPEDPQALGSERDAALSPLSSEQTPRDECQWKDLLCAGSNAQISGFPAPNSGTLCQETFHVHDTQLSVDSTQKVDEQPPSVSTDDGPGDKPRKVDSPRTDTRARGGDNGDVEDSRLNPWIPRFH</sequence>
<feature type="region of interest" description="Disordered" evidence="1">
    <location>
        <begin position="154"/>
        <end position="212"/>
    </location>
</feature>
<evidence type="ECO:0000313" key="3">
    <source>
        <dbReference type="Proteomes" id="UP000800092"/>
    </source>
</evidence>
<feature type="compositionally biased region" description="Polar residues" evidence="1">
    <location>
        <begin position="1"/>
        <end position="10"/>
    </location>
</feature>
<keyword evidence="3" id="KW-1185">Reference proteome</keyword>
<feature type="compositionally biased region" description="Basic and acidic residues" evidence="1">
    <location>
        <begin position="82"/>
        <end position="102"/>
    </location>
</feature>
<organism evidence="2 3">
    <name type="scientific">Viridothelium virens</name>
    <name type="common">Speckled blister lichen</name>
    <name type="synonym">Trypethelium virens</name>
    <dbReference type="NCBI Taxonomy" id="1048519"/>
    <lineage>
        <taxon>Eukaryota</taxon>
        <taxon>Fungi</taxon>
        <taxon>Dikarya</taxon>
        <taxon>Ascomycota</taxon>
        <taxon>Pezizomycotina</taxon>
        <taxon>Dothideomycetes</taxon>
        <taxon>Dothideomycetes incertae sedis</taxon>
        <taxon>Trypetheliales</taxon>
        <taxon>Trypetheliaceae</taxon>
        <taxon>Viridothelium</taxon>
    </lineage>
</organism>
<dbReference type="Proteomes" id="UP000800092">
    <property type="component" value="Unassembled WGS sequence"/>
</dbReference>
<gene>
    <name evidence="2" type="ORF">EV356DRAFT_244424</name>
</gene>
<name>A0A6A6H3Z7_VIRVR</name>
<proteinExistence type="predicted"/>
<feature type="compositionally biased region" description="Basic and acidic residues" evidence="1">
    <location>
        <begin position="175"/>
        <end position="203"/>
    </location>
</feature>
<protein>
    <submittedName>
        <fullName evidence="2">Uncharacterized protein</fullName>
    </submittedName>
</protein>
<feature type="compositionally biased region" description="Basic and acidic residues" evidence="1">
    <location>
        <begin position="52"/>
        <end position="72"/>
    </location>
</feature>
<reference evidence="2" key="1">
    <citation type="journal article" date="2020" name="Stud. Mycol.">
        <title>101 Dothideomycetes genomes: a test case for predicting lifestyles and emergence of pathogens.</title>
        <authorList>
            <person name="Haridas S."/>
            <person name="Albert R."/>
            <person name="Binder M."/>
            <person name="Bloem J."/>
            <person name="Labutti K."/>
            <person name="Salamov A."/>
            <person name="Andreopoulos B."/>
            <person name="Baker S."/>
            <person name="Barry K."/>
            <person name="Bills G."/>
            <person name="Bluhm B."/>
            <person name="Cannon C."/>
            <person name="Castanera R."/>
            <person name="Culley D."/>
            <person name="Daum C."/>
            <person name="Ezra D."/>
            <person name="Gonzalez J."/>
            <person name="Henrissat B."/>
            <person name="Kuo A."/>
            <person name="Liang C."/>
            <person name="Lipzen A."/>
            <person name="Lutzoni F."/>
            <person name="Magnuson J."/>
            <person name="Mondo S."/>
            <person name="Nolan M."/>
            <person name="Ohm R."/>
            <person name="Pangilinan J."/>
            <person name="Park H.-J."/>
            <person name="Ramirez L."/>
            <person name="Alfaro M."/>
            <person name="Sun H."/>
            <person name="Tritt A."/>
            <person name="Yoshinaga Y."/>
            <person name="Zwiers L.-H."/>
            <person name="Turgeon B."/>
            <person name="Goodwin S."/>
            <person name="Spatafora J."/>
            <person name="Crous P."/>
            <person name="Grigoriev I."/>
        </authorList>
    </citation>
    <scope>NUCLEOTIDE SEQUENCE</scope>
    <source>
        <strain evidence="2">Tuck. ex Michener</strain>
    </source>
</reference>
<accession>A0A6A6H3Z7</accession>
<evidence type="ECO:0000313" key="2">
    <source>
        <dbReference type="EMBL" id="KAF2232538.1"/>
    </source>
</evidence>
<feature type="region of interest" description="Disordered" evidence="1">
    <location>
        <begin position="49"/>
        <end position="115"/>
    </location>
</feature>
<dbReference type="AlphaFoldDB" id="A0A6A6H3Z7"/>
<evidence type="ECO:0000256" key="1">
    <source>
        <dbReference type="SAM" id="MobiDB-lite"/>
    </source>
</evidence>